<feature type="region of interest" description="Disordered" evidence="1">
    <location>
        <begin position="196"/>
        <end position="230"/>
    </location>
</feature>
<keyword evidence="2" id="KW-0472">Membrane</keyword>
<comment type="caution">
    <text evidence="3">The sequence shown here is derived from an EMBL/GenBank/DDBJ whole genome shotgun (WGS) entry which is preliminary data.</text>
</comment>
<feature type="region of interest" description="Disordered" evidence="1">
    <location>
        <begin position="491"/>
        <end position="517"/>
    </location>
</feature>
<feature type="region of interest" description="Disordered" evidence="1">
    <location>
        <begin position="143"/>
        <end position="180"/>
    </location>
</feature>
<reference evidence="3" key="2">
    <citation type="submission" date="2023-04" db="EMBL/GenBank/DDBJ databases">
        <authorList>
            <person name="Bruccoleri R.E."/>
            <person name="Oakeley E.J."/>
            <person name="Faust A.-M."/>
            <person name="Dessus-Babus S."/>
            <person name="Altorfer M."/>
            <person name="Burckhardt D."/>
            <person name="Oertli M."/>
            <person name="Naumann U."/>
            <person name="Petersen F."/>
            <person name="Wong J."/>
        </authorList>
    </citation>
    <scope>NUCLEOTIDE SEQUENCE</scope>
    <source>
        <strain evidence="3">GSM-AAB239-AS_SAM_17_03QT</strain>
        <tissue evidence="3">Leaf</tissue>
    </source>
</reference>
<name>A0AAX6DFT8_IRIPA</name>
<dbReference type="Proteomes" id="UP001140949">
    <property type="component" value="Unassembled WGS sequence"/>
</dbReference>
<gene>
    <name evidence="3" type="ORF">M6B38_247105</name>
</gene>
<evidence type="ECO:0000313" key="4">
    <source>
        <dbReference type="Proteomes" id="UP001140949"/>
    </source>
</evidence>
<organism evidence="3 4">
    <name type="scientific">Iris pallida</name>
    <name type="common">Sweet iris</name>
    <dbReference type="NCBI Taxonomy" id="29817"/>
    <lineage>
        <taxon>Eukaryota</taxon>
        <taxon>Viridiplantae</taxon>
        <taxon>Streptophyta</taxon>
        <taxon>Embryophyta</taxon>
        <taxon>Tracheophyta</taxon>
        <taxon>Spermatophyta</taxon>
        <taxon>Magnoliopsida</taxon>
        <taxon>Liliopsida</taxon>
        <taxon>Asparagales</taxon>
        <taxon>Iridaceae</taxon>
        <taxon>Iridoideae</taxon>
        <taxon>Irideae</taxon>
        <taxon>Iris</taxon>
    </lineage>
</organism>
<proteinExistence type="predicted"/>
<sequence>MAIDAKNLKLYVRKCLLFPFKISYRLTRDRPFSLGMVIFLHILHKHCPALFVFLVSSSPVFVCTALLLGVLLLYGELDVPETKEAHAKHRTKVKGNEVKEDGIGSTGAGIRAVEYVPTTSVHGDCVEKSETFASARSLVVEGNEETHVERRGNNARELNNQGFHKRSEISKGKQAEGAVKVSEAAGPIETVTSDLETHFGYSPGSSCQPLEGHGDSSRSGSEEAEDSSPDASVADIIPMLDELHPLLESEATLAAHISNDNFDAASSRASQDNESDDDSVEEEAEIQEDEEDEEAQEEKDDTIEAVVTWTADDQKNLMDLGSSELERNQRLENLLAKRRAKKFLSFHAVNLIDLDSNDPMPNMDDVFRFQNQIPPISAPRHNPFDLPFDTEENMGLPPIPGSAPSVLQPRQNPFDLPFDQLEQSNSPTRETMNHQEFALASQRDVSYWRHESITLGASFSGDCKEDSHDSKLKPYFVPERMDMEGTGLAVLQRQSSEKSDSKVSSENESDTNSSIVGQEDHRELLEVFHQENHLQSPENHYAELVEKGSQSSEEVDSVGNEHEDVDDDDDDAIQLNSSVVAEENHQAGNAFGAAEMEIRQGESHSPDSHSENLEVIEDMYDDSSSLSSEVYEKNSKNDSKDVSESMLSVPADSDMHNASERLDESQPVDPVYDSSPSAVEKSLPNMPKFDESLLYAGKEFNSSISVASDVQLGSSELDPCLVTHEKNVPLEESDLASVSRRKGENISSDTTEVWVAPPSLASVDEIESRMTEVTEINEQDVIRAVIQEDLGHPIVPVLTDVMYPSHLSTADSDFSKDTALEADVMTSAAASSDSSELGVQQIEKAGVKDSDVSASKDSRVGKEHEGMIDPPASPSFNGLQQIEEREVGLSANGDKLEARVSESSSSSTLEKI</sequence>
<reference evidence="3" key="1">
    <citation type="journal article" date="2023" name="GigaByte">
        <title>Genome assembly of the bearded iris, Iris pallida Lam.</title>
        <authorList>
            <person name="Bruccoleri R.E."/>
            <person name="Oakeley E.J."/>
            <person name="Faust A.M.E."/>
            <person name="Altorfer M."/>
            <person name="Dessus-Babus S."/>
            <person name="Burckhardt D."/>
            <person name="Oertli M."/>
            <person name="Naumann U."/>
            <person name="Petersen F."/>
            <person name="Wong J."/>
        </authorList>
    </citation>
    <scope>NUCLEOTIDE SEQUENCE</scope>
    <source>
        <strain evidence="3">GSM-AAB239-AS_SAM_17_03QT</strain>
    </source>
</reference>
<feature type="compositionally biased region" description="Basic and acidic residues" evidence="1">
    <location>
        <begin position="144"/>
        <end position="154"/>
    </location>
</feature>
<keyword evidence="2" id="KW-1133">Transmembrane helix</keyword>
<dbReference type="AlphaFoldDB" id="A0AAX6DFT8"/>
<feature type="region of interest" description="Disordered" evidence="1">
    <location>
        <begin position="264"/>
        <end position="301"/>
    </location>
</feature>
<feature type="compositionally biased region" description="Low complexity" evidence="1">
    <location>
        <begin position="901"/>
        <end position="912"/>
    </location>
</feature>
<feature type="compositionally biased region" description="Acidic residues" evidence="1">
    <location>
        <begin position="273"/>
        <end position="301"/>
    </location>
</feature>
<feature type="compositionally biased region" description="Basic and acidic residues" evidence="1">
    <location>
        <begin position="495"/>
        <end position="505"/>
    </location>
</feature>
<feature type="compositionally biased region" description="Basic and acidic residues" evidence="1">
    <location>
        <begin position="845"/>
        <end position="867"/>
    </location>
</feature>
<accession>A0AAX6DFT8</accession>
<evidence type="ECO:0000256" key="1">
    <source>
        <dbReference type="SAM" id="MobiDB-lite"/>
    </source>
</evidence>
<dbReference type="EMBL" id="JANAVB010045020">
    <property type="protein sequence ID" value="KAJ6790598.1"/>
    <property type="molecule type" value="Genomic_DNA"/>
</dbReference>
<feature type="region of interest" description="Disordered" evidence="1">
    <location>
        <begin position="844"/>
        <end position="912"/>
    </location>
</feature>
<keyword evidence="2" id="KW-0812">Transmembrane</keyword>
<feature type="compositionally biased region" description="Basic and acidic residues" evidence="1">
    <location>
        <begin position="630"/>
        <end position="643"/>
    </location>
</feature>
<dbReference type="PANTHER" id="PTHR33870:SF4">
    <property type="entry name" value="CARDIOMYOPATHY-ASSOCIATED PROTEIN"/>
    <property type="match status" value="1"/>
</dbReference>
<keyword evidence="4" id="KW-1185">Reference proteome</keyword>
<feature type="compositionally biased region" description="Basic and acidic residues" evidence="1">
    <location>
        <begin position="596"/>
        <end position="612"/>
    </location>
</feature>
<protein>
    <submittedName>
        <fullName evidence="3">Uncharacterized protein</fullName>
    </submittedName>
</protein>
<feature type="compositionally biased region" description="Basic and acidic residues" evidence="1">
    <location>
        <begin position="653"/>
        <end position="664"/>
    </location>
</feature>
<feature type="compositionally biased region" description="Basic and acidic residues" evidence="1">
    <location>
        <begin position="165"/>
        <end position="174"/>
    </location>
</feature>
<feature type="region of interest" description="Disordered" evidence="1">
    <location>
        <begin position="545"/>
        <end position="684"/>
    </location>
</feature>
<dbReference type="PANTHER" id="PTHR33870">
    <property type="entry name" value="CARDIOMYOPATHY-ASSOCIATED PROTEIN"/>
    <property type="match status" value="1"/>
</dbReference>
<evidence type="ECO:0000256" key="2">
    <source>
        <dbReference type="SAM" id="Phobius"/>
    </source>
</evidence>
<evidence type="ECO:0000313" key="3">
    <source>
        <dbReference type="EMBL" id="KAJ6790598.1"/>
    </source>
</evidence>
<feature type="compositionally biased region" description="Acidic residues" evidence="1">
    <location>
        <begin position="563"/>
        <end position="572"/>
    </location>
</feature>
<feature type="transmembrane region" description="Helical" evidence="2">
    <location>
        <begin position="49"/>
        <end position="74"/>
    </location>
</feature>